<reference evidence="7 8" key="1">
    <citation type="submission" date="2023-07" db="EMBL/GenBank/DDBJ databases">
        <title>Genomic Encyclopedia of Type Strains, Phase IV (KMG-IV): sequencing the most valuable type-strain genomes for metagenomic binning, comparative biology and taxonomic classification.</title>
        <authorList>
            <person name="Goeker M."/>
        </authorList>
    </citation>
    <scope>NUCLEOTIDE SEQUENCE [LARGE SCALE GENOMIC DNA]</scope>
    <source>
        <strain evidence="7 8">DSM 3770</strain>
    </source>
</reference>
<dbReference type="Pfam" id="PF09084">
    <property type="entry name" value="NMT1"/>
    <property type="match status" value="1"/>
</dbReference>
<dbReference type="Proteomes" id="UP001241747">
    <property type="component" value="Unassembled WGS sequence"/>
</dbReference>
<comment type="subcellular location">
    <subcellularLocation>
        <location evidence="1">Periplasm</location>
    </subcellularLocation>
</comment>
<dbReference type="CDD" id="cd01008">
    <property type="entry name" value="PBP2_NrtA_SsuA_CpmA_like"/>
    <property type="match status" value="1"/>
</dbReference>
<evidence type="ECO:0000256" key="4">
    <source>
        <dbReference type="ARBA" id="ARBA00022729"/>
    </source>
</evidence>
<dbReference type="InterPro" id="IPR010067">
    <property type="entry name" value="ABC_SsuA_sub-bd"/>
</dbReference>
<dbReference type="RefSeq" id="WP_237346003.1">
    <property type="nucleotide sequence ID" value="NZ_JABWGX010000014.1"/>
</dbReference>
<dbReference type="SMART" id="SM00062">
    <property type="entry name" value="PBPb"/>
    <property type="match status" value="1"/>
</dbReference>
<dbReference type="SUPFAM" id="SSF53850">
    <property type="entry name" value="Periplasmic binding protein-like II"/>
    <property type="match status" value="1"/>
</dbReference>
<dbReference type="NCBIfam" id="TIGR01728">
    <property type="entry name" value="SsuA_fam"/>
    <property type="match status" value="1"/>
</dbReference>
<feature type="domain" description="Solute-binding protein family 3/N-terminal" evidence="6">
    <location>
        <begin position="43"/>
        <end position="264"/>
    </location>
</feature>
<proteinExistence type="inferred from homology"/>
<accession>A0ABU0LIB8</accession>
<evidence type="ECO:0000256" key="2">
    <source>
        <dbReference type="ARBA" id="ARBA00010742"/>
    </source>
</evidence>
<name>A0ABU0LIB8_XANAG</name>
<keyword evidence="4 5" id="KW-0732">Signal</keyword>
<comment type="similarity">
    <text evidence="2">Belongs to the bacterial solute-binding protein SsuA/TauA family.</text>
</comment>
<dbReference type="Gene3D" id="3.40.190.10">
    <property type="entry name" value="Periplasmic binding protein-like II"/>
    <property type="match status" value="2"/>
</dbReference>
<keyword evidence="3" id="KW-0813">Transport</keyword>
<dbReference type="InterPro" id="IPR006311">
    <property type="entry name" value="TAT_signal"/>
</dbReference>
<feature type="signal peptide" evidence="5">
    <location>
        <begin position="1"/>
        <end position="33"/>
    </location>
</feature>
<evidence type="ECO:0000256" key="1">
    <source>
        <dbReference type="ARBA" id="ARBA00004418"/>
    </source>
</evidence>
<protein>
    <submittedName>
        <fullName evidence="7">Sulfonate transport system substrate-binding protein</fullName>
    </submittedName>
</protein>
<evidence type="ECO:0000256" key="3">
    <source>
        <dbReference type="ARBA" id="ARBA00022448"/>
    </source>
</evidence>
<dbReference type="InterPro" id="IPR001638">
    <property type="entry name" value="Solute-binding_3/MltF_N"/>
</dbReference>
<organism evidence="7 8">
    <name type="scientific">Xanthobacter agilis</name>
    <dbReference type="NCBI Taxonomy" id="47492"/>
    <lineage>
        <taxon>Bacteria</taxon>
        <taxon>Pseudomonadati</taxon>
        <taxon>Pseudomonadota</taxon>
        <taxon>Alphaproteobacteria</taxon>
        <taxon>Hyphomicrobiales</taxon>
        <taxon>Xanthobacteraceae</taxon>
        <taxon>Xanthobacter</taxon>
    </lineage>
</organism>
<comment type="caution">
    <text evidence="7">The sequence shown here is derived from an EMBL/GenBank/DDBJ whole genome shotgun (WGS) entry which is preliminary data.</text>
</comment>
<gene>
    <name evidence="7" type="ORF">QOZ94_003701</name>
</gene>
<dbReference type="PANTHER" id="PTHR30024">
    <property type="entry name" value="ALIPHATIC SULFONATES-BINDING PROTEIN-RELATED"/>
    <property type="match status" value="1"/>
</dbReference>
<evidence type="ECO:0000313" key="7">
    <source>
        <dbReference type="EMBL" id="MDQ0506886.1"/>
    </source>
</evidence>
<feature type="chain" id="PRO_5045684676" evidence="5">
    <location>
        <begin position="34"/>
        <end position="333"/>
    </location>
</feature>
<dbReference type="InterPro" id="IPR015168">
    <property type="entry name" value="SsuA/THI5"/>
</dbReference>
<evidence type="ECO:0000256" key="5">
    <source>
        <dbReference type="SAM" id="SignalP"/>
    </source>
</evidence>
<dbReference type="PROSITE" id="PS51318">
    <property type="entry name" value="TAT"/>
    <property type="match status" value="1"/>
</dbReference>
<evidence type="ECO:0000259" key="6">
    <source>
        <dbReference type="SMART" id="SM00062"/>
    </source>
</evidence>
<keyword evidence="8" id="KW-1185">Reference proteome</keyword>
<dbReference type="PANTHER" id="PTHR30024:SF42">
    <property type="entry name" value="ALIPHATIC SULFONATES-BINDING PROTEIN-RELATED"/>
    <property type="match status" value="1"/>
</dbReference>
<sequence>MSSFLTPSRRQFLATGLAGLGAASGLLPFAAAAQQKDTRNTDVVRLTWGFHGLTLIAKERGVFEKTLADQGIKVEWLGPFPNHAPTLQAVTGGSADFGFGGSTTPAFAAIIAGSPLVFSQFVLYEPRTTAIIAKDNSGINTVPDLVGKSVAVNRSGLGEFLLVAALEKHGIDRSKVKFVYLNPPDAAPALASGKVDAWSMWSPGVDIARLEYKAHDVFLEGRDLEFFIDYSSYVTSRKFATENSQIVKAVAAAYETEAKWTNANVVEAETIVQKKAGYSEIIRDQFIERKRHYTLIPVTDKDFIAQLQTAADWLAARKILPEKIIVADHLAQY</sequence>
<evidence type="ECO:0000313" key="8">
    <source>
        <dbReference type="Proteomes" id="UP001241747"/>
    </source>
</evidence>
<dbReference type="EMBL" id="JAUSVY010000010">
    <property type="protein sequence ID" value="MDQ0506886.1"/>
    <property type="molecule type" value="Genomic_DNA"/>
</dbReference>